<accession>A0A8H7YUI7</accession>
<evidence type="ECO:0000256" key="1">
    <source>
        <dbReference type="SAM" id="MobiDB-lite"/>
    </source>
</evidence>
<evidence type="ECO:0000313" key="2">
    <source>
        <dbReference type="EMBL" id="KAG5295843.1"/>
    </source>
</evidence>
<dbReference type="VEuPathDB" id="FungiDB:I7I52_06258"/>
<comment type="caution">
    <text evidence="2">The sequence shown here is derived from an EMBL/GenBank/DDBJ whole genome shotgun (WGS) entry which is preliminary data.</text>
</comment>
<sequence>MVTNDITALEILSALNRKLPKGILLPSVHREPANCCSKATTSIMPWAQGSLSPVVHHLAGLGNSIAQCAPGSQRRSISSKRRIKLEKNNHEKTTKKEKERKEGRKKERRHNPGPGPWEGK</sequence>
<proteinExistence type="predicted"/>
<evidence type="ECO:0000313" key="3">
    <source>
        <dbReference type="Proteomes" id="UP000670092"/>
    </source>
</evidence>
<protein>
    <submittedName>
        <fullName evidence="2">Uncharacterized protein</fullName>
    </submittedName>
</protein>
<name>A0A8H7YUI7_AJECA</name>
<dbReference type="AlphaFoldDB" id="A0A8H7YUI7"/>
<dbReference type="EMBL" id="JAEVHI010000003">
    <property type="protein sequence ID" value="KAG5295843.1"/>
    <property type="molecule type" value="Genomic_DNA"/>
</dbReference>
<feature type="compositionally biased region" description="Basic and acidic residues" evidence="1">
    <location>
        <begin position="85"/>
        <end position="105"/>
    </location>
</feature>
<gene>
    <name evidence="2" type="ORF">I7I52_06258</name>
</gene>
<organism evidence="2 3">
    <name type="scientific">Ajellomyces capsulatus</name>
    <name type="common">Darling's disease fungus</name>
    <name type="synonym">Histoplasma capsulatum</name>
    <dbReference type="NCBI Taxonomy" id="5037"/>
    <lineage>
        <taxon>Eukaryota</taxon>
        <taxon>Fungi</taxon>
        <taxon>Dikarya</taxon>
        <taxon>Ascomycota</taxon>
        <taxon>Pezizomycotina</taxon>
        <taxon>Eurotiomycetes</taxon>
        <taxon>Eurotiomycetidae</taxon>
        <taxon>Onygenales</taxon>
        <taxon>Ajellomycetaceae</taxon>
        <taxon>Histoplasma</taxon>
    </lineage>
</organism>
<feature type="region of interest" description="Disordered" evidence="1">
    <location>
        <begin position="65"/>
        <end position="120"/>
    </location>
</feature>
<reference evidence="2 3" key="1">
    <citation type="submission" date="2021-01" db="EMBL/GenBank/DDBJ databases">
        <title>Chromosome-level genome assembly of a human fungal pathogen reveals clustering of transcriptionally co-regulated genes.</title>
        <authorList>
            <person name="Voorhies M."/>
            <person name="Cohen S."/>
            <person name="Shea T.P."/>
            <person name="Petrus S."/>
            <person name="Munoz J.F."/>
            <person name="Poplawski S."/>
            <person name="Goldman W.E."/>
            <person name="Michael T."/>
            <person name="Cuomo C.A."/>
            <person name="Sil A."/>
            <person name="Beyhan S."/>
        </authorList>
    </citation>
    <scope>NUCLEOTIDE SEQUENCE [LARGE SCALE GENOMIC DNA]</scope>
    <source>
        <strain evidence="2 3">G184AR</strain>
    </source>
</reference>
<dbReference type="Proteomes" id="UP000670092">
    <property type="component" value="Unassembled WGS sequence"/>
</dbReference>